<proteinExistence type="predicted"/>
<gene>
    <name evidence="2" type="ORF">ACJIZ3_006210</name>
</gene>
<evidence type="ECO:0000313" key="2">
    <source>
        <dbReference type="EMBL" id="KAL3820305.1"/>
    </source>
</evidence>
<reference evidence="2 3" key="1">
    <citation type="submission" date="2024-12" db="EMBL/GenBank/DDBJ databases">
        <title>The unique morphological basis and parallel evolutionary history of personate flowers in Penstemon.</title>
        <authorList>
            <person name="Depatie T.H."/>
            <person name="Wessinger C.A."/>
        </authorList>
    </citation>
    <scope>NUCLEOTIDE SEQUENCE [LARGE SCALE GENOMIC DNA]</scope>
    <source>
        <strain evidence="2">WTNN_2</strain>
        <tissue evidence="2">Leaf</tissue>
    </source>
</reference>
<organism evidence="2 3">
    <name type="scientific">Penstemon smallii</name>
    <dbReference type="NCBI Taxonomy" id="265156"/>
    <lineage>
        <taxon>Eukaryota</taxon>
        <taxon>Viridiplantae</taxon>
        <taxon>Streptophyta</taxon>
        <taxon>Embryophyta</taxon>
        <taxon>Tracheophyta</taxon>
        <taxon>Spermatophyta</taxon>
        <taxon>Magnoliopsida</taxon>
        <taxon>eudicotyledons</taxon>
        <taxon>Gunneridae</taxon>
        <taxon>Pentapetalae</taxon>
        <taxon>asterids</taxon>
        <taxon>lamiids</taxon>
        <taxon>Lamiales</taxon>
        <taxon>Plantaginaceae</taxon>
        <taxon>Cheloneae</taxon>
        <taxon>Penstemon</taxon>
    </lineage>
</organism>
<keyword evidence="3" id="KW-1185">Reference proteome</keyword>
<evidence type="ECO:0000259" key="1">
    <source>
        <dbReference type="Pfam" id="PF01926"/>
    </source>
</evidence>
<dbReference type="Proteomes" id="UP001634393">
    <property type="component" value="Unassembled WGS sequence"/>
</dbReference>
<sequence>MDLDVGKWLRIHASRIKIIVVMNKDELLDQFSGSLAAASGEAYTLGFGDPIALSADTGLGMIELHATLRPILEDYVLHVLKKDLQDSGSLGDEENDSKLPLQLAIVGRPNEGKSTLLNATLLENRVLVEPEADLTRDSIRVQF</sequence>
<dbReference type="SUPFAM" id="SSF52540">
    <property type="entry name" value="P-loop containing nucleoside triphosphate hydrolases"/>
    <property type="match status" value="1"/>
</dbReference>
<dbReference type="EMBL" id="JBJXBP010000007">
    <property type="protein sequence ID" value="KAL3820305.1"/>
    <property type="molecule type" value="Genomic_DNA"/>
</dbReference>
<dbReference type="InterPro" id="IPR006073">
    <property type="entry name" value="GTP-bd"/>
</dbReference>
<dbReference type="AlphaFoldDB" id="A0ABD3S713"/>
<dbReference type="Gene3D" id="3.40.50.300">
    <property type="entry name" value="P-loop containing nucleotide triphosphate hydrolases"/>
    <property type="match status" value="1"/>
</dbReference>
<dbReference type="PANTHER" id="PTHR43834:SF6">
    <property type="entry name" value="GTPASE DER"/>
    <property type="match status" value="1"/>
</dbReference>
<accession>A0ABD3S713</accession>
<dbReference type="Pfam" id="PF01926">
    <property type="entry name" value="MMR_HSR1"/>
    <property type="match status" value="1"/>
</dbReference>
<dbReference type="InterPro" id="IPR027417">
    <property type="entry name" value="P-loop_NTPase"/>
</dbReference>
<protein>
    <recommendedName>
        <fullName evidence="1">G domain-containing protein</fullName>
    </recommendedName>
</protein>
<feature type="domain" description="G" evidence="1">
    <location>
        <begin position="103"/>
        <end position="141"/>
    </location>
</feature>
<dbReference type="PANTHER" id="PTHR43834">
    <property type="entry name" value="GTPASE DER"/>
    <property type="match status" value="1"/>
</dbReference>
<name>A0ABD3S713_9LAMI</name>
<comment type="caution">
    <text evidence="2">The sequence shown here is derived from an EMBL/GenBank/DDBJ whole genome shotgun (WGS) entry which is preliminary data.</text>
</comment>
<evidence type="ECO:0000313" key="3">
    <source>
        <dbReference type="Proteomes" id="UP001634393"/>
    </source>
</evidence>